<feature type="transmembrane region" description="Helical" evidence="1">
    <location>
        <begin position="266"/>
        <end position="296"/>
    </location>
</feature>
<sequence>MRNKDNIEELLSYLQEKSDQELLFERENVFKAYQNKEDHQSLAIKILSVFGGLMSGLAFVGFLFLTGLFESNQGLVIFGGLCIAGSILLNKAVHKIIIDTMSVTFYLIGFVLLGIGLSDSIHNESIICFIFMLIALCSLLVVQNYIISFVSILMINGCTVALLTFNELTSMIYIYIALIAVLITFLFLNEAKILALKNIVSKLCEPLRSALVFTFLGTFIFVNYEKSSSFSYAYFITSSVVIILSILYVVYHLFKILNIKTTQHKTITLIATAVLLAPTANSPAISGAILIILVSFMVNYKTGFGLGIIAFVYFISMFYYNLQFTLLTKSIILFSSGILFLTLYFFTRKKLISHEKI</sequence>
<feature type="transmembrane region" description="Helical" evidence="1">
    <location>
        <begin position="302"/>
        <end position="320"/>
    </location>
</feature>
<keyword evidence="1" id="KW-0472">Membrane</keyword>
<gene>
    <name evidence="3" type="ORF">NZ698_12350</name>
</gene>
<evidence type="ECO:0000259" key="2">
    <source>
        <dbReference type="Pfam" id="PF14351"/>
    </source>
</evidence>
<evidence type="ECO:0000313" key="4">
    <source>
        <dbReference type="Proteomes" id="UP001208649"/>
    </source>
</evidence>
<feature type="domain" description="DUF4401" evidence="2">
    <location>
        <begin position="42"/>
        <end position="347"/>
    </location>
</feature>
<protein>
    <submittedName>
        <fullName evidence="3">DUF4401 domain-containing protein</fullName>
    </submittedName>
</protein>
<feature type="transmembrane region" description="Helical" evidence="1">
    <location>
        <begin position="42"/>
        <end position="65"/>
    </location>
</feature>
<dbReference type="Proteomes" id="UP001208649">
    <property type="component" value="Unassembled WGS sequence"/>
</dbReference>
<dbReference type="InterPro" id="IPR025513">
    <property type="entry name" value="DUF4401"/>
</dbReference>
<evidence type="ECO:0000313" key="3">
    <source>
        <dbReference type="EMBL" id="MCU7617992.1"/>
    </source>
</evidence>
<feature type="transmembrane region" description="Helical" evidence="1">
    <location>
        <begin position="207"/>
        <end position="224"/>
    </location>
</feature>
<feature type="transmembrane region" description="Helical" evidence="1">
    <location>
        <begin position="149"/>
        <end position="166"/>
    </location>
</feature>
<dbReference type="Pfam" id="PF14351">
    <property type="entry name" value="DUF4401"/>
    <property type="match status" value="1"/>
</dbReference>
<name>A0ABT2W710_9FLAO</name>
<feature type="transmembrane region" description="Helical" evidence="1">
    <location>
        <begin position="230"/>
        <end position="254"/>
    </location>
</feature>
<proteinExistence type="predicted"/>
<dbReference type="RefSeq" id="WP_263003443.1">
    <property type="nucleotide sequence ID" value="NZ_JAOTEM010000003.1"/>
</dbReference>
<comment type="caution">
    <text evidence="3">The sequence shown here is derived from an EMBL/GenBank/DDBJ whole genome shotgun (WGS) entry which is preliminary data.</text>
</comment>
<dbReference type="EMBL" id="JAOTEM010000003">
    <property type="protein sequence ID" value="MCU7617992.1"/>
    <property type="molecule type" value="Genomic_DNA"/>
</dbReference>
<accession>A0ABT2W710</accession>
<evidence type="ECO:0000256" key="1">
    <source>
        <dbReference type="SAM" id="Phobius"/>
    </source>
</evidence>
<feature type="transmembrane region" description="Helical" evidence="1">
    <location>
        <begin position="327"/>
        <end position="346"/>
    </location>
</feature>
<keyword evidence="4" id="KW-1185">Reference proteome</keyword>
<reference evidence="4" key="1">
    <citation type="submission" date="2023-07" db="EMBL/GenBank/DDBJ databases">
        <title>Chryseobacterium sp. strain PBS4-4 Genome sequencing and assembly.</title>
        <authorList>
            <person name="Jung Y."/>
        </authorList>
    </citation>
    <scope>NUCLEOTIDE SEQUENCE [LARGE SCALE GENOMIC DNA]</scope>
    <source>
        <strain evidence="4">PBS4-4</strain>
    </source>
</reference>
<feature type="transmembrane region" description="Helical" evidence="1">
    <location>
        <begin position="172"/>
        <end position="195"/>
    </location>
</feature>
<organism evidence="3 4">
    <name type="scientific">Chryseobacterium edaphi</name>
    <dbReference type="NCBI Taxonomy" id="2976532"/>
    <lineage>
        <taxon>Bacteria</taxon>
        <taxon>Pseudomonadati</taxon>
        <taxon>Bacteroidota</taxon>
        <taxon>Flavobacteriia</taxon>
        <taxon>Flavobacteriales</taxon>
        <taxon>Weeksellaceae</taxon>
        <taxon>Chryseobacterium group</taxon>
        <taxon>Chryseobacterium</taxon>
    </lineage>
</organism>
<feature type="transmembrane region" description="Helical" evidence="1">
    <location>
        <begin position="121"/>
        <end position="142"/>
    </location>
</feature>
<keyword evidence="1" id="KW-1133">Transmembrane helix</keyword>
<keyword evidence="1" id="KW-0812">Transmembrane</keyword>
<feature type="transmembrane region" description="Helical" evidence="1">
    <location>
        <begin position="96"/>
        <end position="115"/>
    </location>
</feature>